<gene>
    <name evidence="1" type="ORF">RM590_02080</name>
</gene>
<reference evidence="2" key="1">
    <citation type="submission" date="2023-07" db="EMBL/GenBank/DDBJ databases">
        <title>30 novel species of actinomycetes from the DSMZ collection.</title>
        <authorList>
            <person name="Nouioui I."/>
        </authorList>
    </citation>
    <scope>NUCLEOTIDE SEQUENCE [LARGE SCALE GENOMIC DNA]</scope>
    <source>
        <strain evidence="2">DSM 44938</strain>
    </source>
</reference>
<name>A0ABU2MJ01_9ACTN</name>
<accession>A0ABU2MJ01</accession>
<organism evidence="1 2">
    <name type="scientific">Streptomyces litchfieldiae</name>
    <dbReference type="NCBI Taxonomy" id="3075543"/>
    <lineage>
        <taxon>Bacteria</taxon>
        <taxon>Bacillati</taxon>
        <taxon>Actinomycetota</taxon>
        <taxon>Actinomycetes</taxon>
        <taxon>Kitasatosporales</taxon>
        <taxon>Streptomycetaceae</taxon>
        <taxon>Streptomyces</taxon>
    </lineage>
</organism>
<dbReference type="EMBL" id="JAVREL010000001">
    <property type="protein sequence ID" value="MDT0341446.1"/>
    <property type="molecule type" value="Genomic_DNA"/>
</dbReference>
<dbReference type="RefSeq" id="WP_311702572.1">
    <property type="nucleotide sequence ID" value="NZ_JAVREL010000001.1"/>
</dbReference>
<evidence type="ECO:0000313" key="1">
    <source>
        <dbReference type="EMBL" id="MDT0341446.1"/>
    </source>
</evidence>
<keyword evidence="2" id="KW-1185">Reference proteome</keyword>
<protein>
    <submittedName>
        <fullName evidence="1">Uncharacterized protein</fullName>
    </submittedName>
</protein>
<dbReference type="Proteomes" id="UP001183246">
    <property type="component" value="Unassembled WGS sequence"/>
</dbReference>
<sequence length="70" mass="7681">MGDDSTQTSAPATGPHARYFTKDGEGIQAVYNLRDATAYRELGYQETDEQAYLASLPDPVDGPCRKQMPN</sequence>
<evidence type="ECO:0000313" key="2">
    <source>
        <dbReference type="Proteomes" id="UP001183246"/>
    </source>
</evidence>
<proteinExistence type="predicted"/>
<comment type="caution">
    <text evidence="1">The sequence shown here is derived from an EMBL/GenBank/DDBJ whole genome shotgun (WGS) entry which is preliminary data.</text>
</comment>